<reference evidence="2 3" key="1">
    <citation type="submission" date="2020-02" db="EMBL/GenBank/DDBJ databases">
        <authorList>
            <person name="Li X.-J."/>
            <person name="Feng X.-M."/>
        </authorList>
    </citation>
    <scope>NUCLEOTIDE SEQUENCE [LARGE SCALE GENOMIC DNA]</scope>
    <source>
        <strain evidence="2 3">CGMCC 4.7225</strain>
    </source>
</reference>
<comment type="caution">
    <text evidence="2">The sequence shown here is derived from an EMBL/GenBank/DDBJ whole genome shotgun (WGS) entry which is preliminary data.</text>
</comment>
<dbReference type="RefSeq" id="WP_163819267.1">
    <property type="nucleotide sequence ID" value="NZ_JAAGOB010000007.1"/>
</dbReference>
<accession>A0A6N9YND1</accession>
<sequence length="87" mass="9611">MHGTTTTIPAAMVDSPIRLRRDVYDALVAERGATTVAEQAKLTGIPERTLYRIRRGEAVSITSAMRLAGVLDVRLTALFERIKEDAR</sequence>
<keyword evidence="3" id="KW-1185">Reference proteome</keyword>
<dbReference type="InterPro" id="IPR010982">
    <property type="entry name" value="Lambda_DNA-bd_dom_sf"/>
</dbReference>
<dbReference type="AlphaFoldDB" id="A0A6N9YND1"/>
<evidence type="ECO:0000313" key="3">
    <source>
        <dbReference type="Proteomes" id="UP000469185"/>
    </source>
</evidence>
<organism evidence="2 3">
    <name type="scientific">Phytoactinopolyspora alkaliphila</name>
    <dbReference type="NCBI Taxonomy" id="1783498"/>
    <lineage>
        <taxon>Bacteria</taxon>
        <taxon>Bacillati</taxon>
        <taxon>Actinomycetota</taxon>
        <taxon>Actinomycetes</taxon>
        <taxon>Jiangellales</taxon>
        <taxon>Jiangellaceae</taxon>
        <taxon>Phytoactinopolyspora</taxon>
    </lineage>
</organism>
<feature type="domain" description="HTH cro/C1-type" evidence="1">
    <location>
        <begin position="40"/>
        <end position="78"/>
    </location>
</feature>
<dbReference type="GO" id="GO:0003677">
    <property type="term" value="F:DNA binding"/>
    <property type="evidence" value="ECO:0007669"/>
    <property type="project" value="InterPro"/>
</dbReference>
<gene>
    <name evidence="2" type="ORF">G1H11_14320</name>
</gene>
<dbReference type="SUPFAM" id="SSF47413">
    <property type="entry name" value="lambda repressor-like DNA-binding domains"/>
    <property type="match status" value="1"/>
</dbReference>
<dbReference type="EMBL" id="JAAGOB010000007">
    <property type="protein sequence ID" value="NED96482.1"/>
    <property type="molecule type" value="Genomic_DNA"/>
</dbReference>
<name>A0A6N9YND1_9ACTN</name>
<dbReference type="CDD" id="cd00093">
    <property type="entry name" value="HTH_XRE"/>
    <property type="match status" value="1"/>
</dbReference>
<evidence type="ECO:0000259" key="1">
    <source>
        <dbReference type="PROSITE" id="PS50943"/>
    </source>
</evidence>
<dbReference type="Gene3D" id="1.10.260.40">
    <property type="entry name" value="lambda repressor-like DNA-binding domains"/>
    <property type="match status" value="1"/>
</dbReference>
<dbReference type="Pfam" id="PF13443">
    <property type="entry name" value="HTH_26"/>
    <property type="match status" value="1"/>
</dbReference>
<dbReference type="Proteomes" id="UP000469185">
    <property type="component" value="Unassembled WGS sequence"/>
</dbReference>
<proteinExistence type="predicted"/>
<protein>
    <submittedName>
        <fullName evidence="2">Helix-turn-helix transcriptional regulator</fullName>
    </submittedName>
</protein>
<dbReference type="PROSITE" id="PS50943">
    <property type="entry name" value="HTH_CROC1"/>
    <property type="match status" value="1"/>
</dbReference>
<dbReference type="InterPro" id="IPR001387">
    <property type="entry name" value="Cro/C1-type_HTH"/>
</dbReference>
<evidence type="ECO:0000313" key="2">
    <source>
        <dbReference type="EMBL" id="NED96482.1"/>
    </source>
</evidence>